<dbReference type="Proteomes" id="UP001301140">
    <property type="component" value="Unassembled WGS sequence"/>
</dbReference>
<sequence>MSGAPPVEEPGLPPSPAALAEAGLHYVRDDDPGITRRRAGRGFSYRGPDGRKIADPATLRWIRSLAVPPAWREVWISPDPKGHLLATGRDARGRKQYRYHPRWRAVREEAKFGRMLAFGRALPRIRTGVEADLAARGLGRRKVLALVVRLLETTLIRVGNQEYARTNRTFGLTTLRDRHLVVEGGRLRFLFRGKGGKRHEVSLRDRRLARLARTCQEIPGQELFQYLDEEGRRQPVDSGEVNDYLRELAGEAFSAKDFRTWSATVLAAWALSEFEAVDSEAAAKRNITQAIERVAGRLGNTPAICRKSYVHPEILDAYMDGSLLEALKERIEQELREDLEGLAPEEAAVLVFLQRRLAAADGEAAA</sequence>
<evidence type="ECO:0000256" key="4">
    <source>
        <dbReference type="ARBA" id="ARBA00023029"/>
    </source>
</evidence>
<keyword evidence="4" id="KW-0799">Topoisomerase</keyword>
<comment type="caution">
    <text evidence="9">The sequence shown here is derived from an EMBL/GenBank/DDBJ whole genome shotgun (WGS) entry which is preliminary data.</text>
</comment>
<feature type="domain" description="DNA topoisomerase IB N-terminal" evidence="8">
    <location>
        <begin position="42"/>
        <end position="90"/>
    </location>
</feature>
<dbReference type="EMBL" id="JARGEQ010000073">
    <property type="protein sequence ID" value="MDF1586100.1"/>
    <property type="molecule type" value="Genomic_DNA"/>
</dbReference>
<dbReference type="InterPro" id="IPR001631">
    <property type="entry name" value="TopoI"/>
</dbReference>
<dbReference type="AlphaFoldDB" id="A0AAP3V1I0"/>
<evidence type="ECO:0000256" key="3">
    <source>
        <dbReference type="ARBA" id="ARBA00012891"/>
    </source>
</evidence>
<dbReference type="Pfam" id="PF21338">
    <property type="entry name" value="Top1B_N_bact"/>
    <property type="match status" value="1"/>
</dbReference>
<dbReference type="GO" id="GO:0003677">
    <property type="term" value="F:DNA binding"/>
    <property type="evidence" value="ECO:0007669"/>
    <property type="project" value="UniProtKB-KW"/>
</dbReference>
<dbReference type="RefSeq" id="WP_327788517.1">
    <property type="nucleotide sequence ID" value="NZ_JARGEQ010000073.1"/>
</dbReference>
<keyword evidence="6" id="KW-0413">Isomerase</keyword>
<evidence type="ECO:0000259" key="7">
    <source>
        <dbReference type="Pfam" id="PF01028"/>
    </source>
</evidence>
<feature type="domain" description="DNA topoisomerase I catalytic core eukaryotic-type" evidence="7">
    <location>
        <begin position="103"/>
        <end position="331"/>
    </location>
</feature>
<evidence type="ECO:0000256" key="1">
    <source>
        <dbReference type="ARBA" id="ARBA00000213"/>
    </source>
</evidence>
<comment type="similarity">
    <text evidence="2">Belongs to the type IB topoisomerase family.</text>
</comment>
<dbReference type="InterPro" id="IPR035447">
    <property type="entry name" value="DNA_topo_I_N_sf"/>
</dbReference>
<dbReference type="InterPro" id="IPR013500">
    <property type="entry name" value="TopoI_cat_euk"/>
</dbReference>
<organism evidence="9 10">
    <name type="scientific">Marinimicrococcus flavescens</name>
    <dbReference type="NCBI Taxonomy" id="3031815"/>
    <lineage>
        <taxon>Bacteria</taxon>
        <taxon>Pseudomonadati</taxon>
        <taxon>Pseudomonadota</taxon>
        <taxon>Alphaproteobacteria</taxon>
        <taxon>Geminicoccales</taxon>
        <taxon>Geminicoccaceae</taxon>
        <taxon>Marinimicrococcus</taxon>
    </lineage>
</organism>
<reference evidence="9 10" key="1">
    <citation type="submission" date="2023-03" db="EMBL/GenBank/DDBJ databases">
        <title>YIM 152171 draft genome.</title>
        <authorList>
            <person name="Yang Z."/>
        </authorList>
    </citation>
    <scope>NUCLEOTIDE SEQUENCE [LARGE SCALE GENOMIC DNA]</scope>
    <source>
        <strain evidence="9 10">YIM 152171</strain>
    </source>
</reference>
<accession>A0AAP3V1I0</accession>
<dbReference type="PROSITE" id="PS52038">
    <property type="entry name" value="TOPO_IB_2"/>
    <property type="match status" value="1"/>
</dbReference>
<dbReference type="InterPro" id="IPR049331">
    <property type="entry name" value="Top1B_N_bact"/>
</dbReference>
<dbReference type="SUPFAM" id="SSF56349">
    <property type="entry name" value="DNA breaking-rejoining enzymes"/>
    <property type="match status" value="1"/>
</dbReference>
<evidence type="ECO:0000259" key="8">
    <source>
        <dbReference type="Pfam" id="PF21338"/>
    </source>
</evidence>
<dbReference type="Gene3D" id="3.30.66.10">
    <property type="entry name" value="DNA topoisomerase I domain"/>
    <property type="match status" value="1"/>
</dbReference>
<dbReference type="GO" id="GO:0003917">
    <property type="term" value="F:DNA topoisomerase type I (single strand cut, ATP-independent) activity"/>
    <property type="evidence" value="ECO:0007669"/>
    <property type="project" value="UniProtKB-EC"/>
</dbReference>
<evidence type="ECO:0000256" key="6">
    <source>
        <dbReference type="ARBA" id="ARBA00023235"/>
    </source>
</evidence>
<keyword evidence="5" id="KW-0238">DNA-binding</keyword>
<dbReference type="EC" id="5.6.2.1" evidence="3"/>
<dbReference type="GO" id="GO:0006265">
    <property type="term" value="P:DNA topological change"/>
    <property type="evidence" value="ECO:0007669"/>
    <property type="project" value="InterPro"/>
</dbReference>
<dbReference type="Gene3D" id="1.10.132.120">
    <property type="match status" value="1"/>
</dbReference>
<evidence type="ECO:0000313" key="9">
    <source>
        <dbReference type="EMBL" id="MDF1586100.1"/>
    </source>
</evidence>
<evidence type="ECO:0000256" key="5">
    <source>
        <dbReference type="ARBA" id="ARBA00023125"/>
    </source>
</evidence>
<dbReference type="PRINTS" id="PR00416">
    <property type="entry name" value="EUTPISMRASEI"/>
</dbReference>
<dbReference type="SUPFAM" id="SSF55869">
    <property type="entry name" value="DNA topoisomerase I domain"/>
    <property type="match status" value="1"/>
</dbReference>
<proteinExistence type="inferred from homology"/>
<gene>
    <name evidence="9" type="ORF">PZ740_06860</name>
</gene>
<dbReference type="Pfam" id="PF01028">
    <property type="entry name" value="Topoisom_I"/>
    <property type="match status" value="1"/>
</dbReference>
<name>A0AAP3V1I0_9PROT</name>
<keyword evidence="10" id="KW-1185">Reference proteome</keyword>
<comment type="catalytic activity">
    <reaction evidence="1">
        <text>ATP-independent breakage of single-stranded DNA, followed by passage and rejoining.</text>
        <dbReference type="EC" id="5.6.2.1"/>
    </reaction>
</comment>
<dbReference type="InterPro" id="IPR011010">
    <property type="entry name" value="DNA_brk_join_enz"/>
</dbReference>
<dbReference type="InterPro" id="IPR014711">
    <property type="entry name" value="TopoI_cat_a-hlx-sub_euk"/>
</dbReference>
<dbReference type="Gene3D" id="3.90.15.10">
    <property type="entry name" value="Topoisomerase I, Chain A, domain 3"/>
    <property type="match status" value="1"/>
</dbReference>
<evidence type="ECO:0000313" key="10">
    <source>
        <dbReference type="Proteomes" id="UP001301140"/>
    </source>
</evidence>
<evidence type="ECO:0000256" key="2">
    <source>
        <dbReference type="ARBA" id="ARBA00006645"/>
    </source>
</evidence>
<protein>
    <recommendedName>
        <fullName evidence="3">DNA topoisomerase</fullName>
        <ecNumber evidence="3">5.6.2.1</ecNumber>
    </recommendedName>
</protein>